<dbReference type="Proteomes" id="UP000305654">
    <property type="component" value="Unassembled WGS sequence"/>
</dbReference>
<comment type="caution">
    <text evidence="9">The sequence shown here is derived from an EMBL/GenBank/DDBJ whole genome shotgun (WGS) entry which is preliminary data.</text>
</comment>
<protein>
    <submittedName>
        <fullName evidence="9">1-acyl-sn-glycerol-3-phosphate acyltransferase</fullName>
    </submittedName>
</protein>
<keyword evidence="2" id="KW-0444">Lipid biosynthesis</keyword>
<organism evidence="9 10">
    <name type="scientific">Lichenicoccus roseus</name>
    <dbReference type="NCBI Taxonomy" id="2683649"/>
    <lineage>
        <taxon>Bacteria</taxon>
        <taxon>Pseudomonadati</taxon>
        <taxon>Pseudomonadota</taxon>
        <taxon>Alphaproteobacteria</taxon>
        <taxon>Acetobacterales</taxon>
        <taxon>Acetobacteraceae</taxon>
        <taxon>Lichenicoccus</taxon>
    </lineage>
</organism>
<name>A0A5R9J597_9PROT</name>
<keyword evidence="7" id="KW-0472">Membrane</keyword>
<evidence type="ECO:0000256" key="7">
    <source>
        <dbReference type="SAM" id="Phobius"/>
    </source>
</evidence>
<sequence length="364" mass="39613">MQAAPRRLGRRTGQHGVSDIPLKIQAKAHGRVGTPPSFDHPGDHPVRLPPARRLLRRIRVIRRGLVIISWTGIGCLVQSALLGLPGRGKARFARTYWAMVCRLLGLQVRVIGEPVGGTGERPVVYASNHSSWLDVPVLGGRLLACFVSKDDVSHWPVVGQVARLGRTIFVSRQRGTTGRERDAMRHRLGAGDDLILFPEGTSSDGCRVLAFHSSFFAAAKPSGVQPPGAIRPLVQPVSVVYDRLAGLPVNHARRPVFSWYGDMDLASHFWQLAQWRTMRATVLLHPPLDPADFPTRKELAQATWDAVAAGAAELRQNRPVLVPARLPRPAVAAGTPSPAERPGHPVHPRPSGHSVLDKPTASFA</sequence>
<evidence type="ECO:0000256" key="5">
    <source>
        <dbReference type="ARBA" id="ARBA00023315"/>
    </source>
</evidence>
<feature type="region of interest" description="Disordered" evidence="6">
    <location>
        <begin position="1"/>
        <end position="20"/>
    </location>
</feature>
<comment type="pathway">
    <text evidence="1">Lipid metabolism.</text>
</comment>
<feature type="domain" description="Phospholipid/glycerol acyltransferase" evidence="8">
    <location>
        <begin position="123"/>
        <end position="242"/>
    </location>
</feature>
<keyword evidence="7" id="KW-1133">Transmembrane helix</keyword>
<evidence type="ECO:0000259" key="8">
    <source>
        <dbReference type="SMART" id="SM00563"/>
    </source>
</evidence>
<keyword evidence="5 9" id="KW-0012">Acyltransferase</keyword>
<dbReference type="PANTHER" id="PTHR10434:SF64">
    <property type="entry name" value="1-ACYL-SN-GLYCEROL-3-PHOSPHATE ACYLTRANSFERASE-RELATED"/>
    <property type="match status" value="1"/>
</dbReference>
<keyword evidence="10" id="KW-1185">Reference proteome</keyword>
<evidence type="ECO:0000313" key="9">
    <source>
        <dbReference type="EMBL" id="TLU72033.1"/>
    </source>
</evidence>
<evidence type="ECO:0000256" key="6">
    <source>
        <dbReference type="SAM" id="MobiDB-lite"/>
    </source>
</evidence>
<accession>A0A5R9J597</accession>
<dbReference type="RefSeq" id="WP_138326441.1">
    <property type="nucleotide sequence ID" value="NZ_VCDI01000004.1"/>
</dbReference>
<reference evidence="9 10" key="1">
    <citation type="submission" date="2019-05" db="EMBL/GenBank/DDBJ databases">
        <authorList>
            <person name="Pankratov T."/>
            <person name="Grouzdev D."/>
        </authorList>
    </citation>
    <scope>NUCLEOTIDE SEQUENCE [LARGE SCALE GENOMIC DNA]</scope>
    <source>
        <strain evidence="9 10">KEBCLARHB70R</strain>
    </source>
</reference>
<proteinExistence type="predicted"/>
<feature type="transmembrane region" description="Helical" evidence="7">
    <location>
        <begin position="64"/>
        <end position="84"/>
    </location>
</feature>
<dbReference type="CDD" id="cd07989">
    <property type="entry name" value="LPLAT_AGPAT-like"/>
    <property type="match status" value="1"/>
</dbReference>
<feature type="region of interest" description="Disordered" evidence="6">
    <location>
        <begin position="329"/>
        <end position="364"/>
    </location>
</feature>
<dbReference type="AlphaFoldDB" id="A0A5R9J597"/>
<keyword evidence="3 9" id="KW-0808">Transferase</keyword>
<dbReference type="SUPFAM" id="SSF69593">
    <property type="entry name" value="Glycerol-3-phosphate (1)-acyltransferase"/>
    <property type="match status" value="1"/>
</dbReference>
<dbReference type="EMBL" id="VCDI01000004">
    <property type="protein sequence ID" value="TLU72033.1"/>
    <property type="molecule type" value="Genomic_DNA"/>
</dbReference>
<evidence type="ECO:0000256" key="2">
    <source>
        <dbReference type="ARBA" id="ARBA00022516"/>
    </source>
</evidence>
<dbReference type="PANTHER" id="PTHR10434">
    <property type="entry name" value="1-ACYL-SN-GLYCEROL-3-PHOSPHATE ACYLTRANSFERASE"/>
    <property type="match status" value="1"/>
</dbReference>
<dbReference type="InterPro" id="IPR002123">
    <property type="entry name" value="Plipid/glycerol_acylTrfase"/>
</dbReference>
<dbReference type="Pfam" id="PF01553">
    <property type="entry name" value="Acyltransferase"/>
    <property type="match status" value="1"/>
</dbReference>
<dbReference type="SMART" id="SM00563">
    <property type="entry name" value="PlsC"/>
    <property type="match status" value="1"/>
</dbReference>
<dbReference type="GO" id="GO:0006654">
    <property type="term" value="P:phosphatidic acid biosynthetic process"/>
    <property type="evidence" value="ECO:0007669"/>
    <property type="project" value="TreeGrafter"/>
</dbReference>
<dbReference type="GO" id="GO:0003841">
    <property type="term" value="F:1-acylglycerol-3-phosphate O-acyltransferase activity"/>
    <property type="evidence" value="ECO:0007669"/>
    <property type="project" value="TreeGrafter"/>
</dbReference>
<evidence type="ECO:0000256" key="4">
    <source>
        <dbReference type="ARBA" id="ARBA00023098"/>
    </source>
</evidence>
<dbReference type="OrthoDB" id="9806880at2"/>
<evidence type="ECO:0000256" key="3">
    <source>
        <dbReference type="ARBA" id="ARBA00022679"/>
    </source>
</evidence>
<keyword evidence="4" id="KW-0443">Lipid metabolism</keyword>
<evidence type="ECO:0000256" key="1">
    <source>
        <dbReference type="ARBA" id="ARBA00005189"/>
    </source>
</evidence>
<keyword evidence="7" id="KW-0812">Transmembrane</keyword>
<evidence type="ECO:0000313" key="10">
    <source>
        <dbReference type="Proteomes" id="UP000305654"/>
    </source>
</evidence>
<gene>
    <name evidence="9" type="ORF">FE263_12925</name>
</gene>